<keyword evidence="1" id="KW-0812">Transmembrane</keyword>
<keyword evidence="3" id="KW-1185">Reference proteome</keyword>
<evidence type="ECO:0000256" key="1">
    <source>
        <dbReference type="SAM" id="Phobius"/>
    </source>
</evidence>
<feature type="transmembrane region" description="Helical" evidence="1">
    <location>
        <begin position="88"/>
        <end position="115"/>
    </location>
</feature>
<protein>
    <submittedName>
        <fullName evidence="2">Uncharacterized protein</fullName>
    </submittedName>
</protein>
<reference evidence="2 3" key="1">
    <citation type="journal article" date="2020" name="Microorganisms">
        <title>Osmotic Adaptation and Compatible Solute Biosynthesis of Phototrophic Bacteria as Revealed from Genome Analyses.</title>
        <authorList>
            <person name="Imhoff J.F."/>
            <person name="Rahn T."/>
            <person name="Kunzel S."/>
            <person name="Keller A."/>
            <person name="Neulinger S.C."/>
        </authorList>
    </citation>
    <scope>NUCLEOTIDE SEQUENCE [LARGE SCALE GENOMIC DNA]</scope>
    <source>
        <strain evidence="2 3">DSM 15382</strain>
    </source>
</reference>
<name>A0ABS1CR26_9PROT</name>
<evidence type="ECO:0000313" key="3">
    <source>
        <dbReference type="Proteomes" id="UP000697995"/>
    </source>
</evidence>
<dbReference type="Proteomes" id="UP000697995">
    <property type="component" value="Unassembled WGS sequence"/>
</dbReference>
<sequence length="120" mass="12345">MMSHAPPRAALDAERTALTWLPPEIRAEHALAVALRHTGDGENTEAAGEADAERAGRMHHALRVLGFTLRPEEPDPQQPMTAGGLAQLAGLVLASLALLGFAAYGAATALLALLVGGGHG</sequence>
<comment type="caution">
    <text evidence="2">The sequence shown here is derived from an EMBL/GenBank/DDBJ whole genome shotgun (WGS) entry which is preliminary data.</text>
</comment>
<gene>
    <name evidence="2" type="ORF">CKO45_01360</name>
</gene>
<organism evidence="2 3">
    <name type="scientific">Paracraurococcus ruber</name>
    <dbReference type="NCBI Taxonomy" id="77675"/>
    <lineage>
        <taxon>Bacteria</taxon>
        <taxon>Pseudomonadati</taxon>
        <taxon>Pseudomonadota</taxon>
        <taxon>Alphaproteobacteria</taxon>
        <taxon>Acetobacterales</taxon>
        <taxon>Roseomonadaceae</taxon>
        <taxon>Paracraurococcus</taxon>
    </lineage>
</organism>
<accession>A0ABS1CR26</accession>
<proteinExistence type="predicted"/>
<dbReference type="EMBL" id="NRSG01000004">
    <property type="protein sequence ID" value="MBK1656874.1"/>
    <property type="molecule type" value="Genomic_DNA"/>
</dbReference>
<keyword evidence="1" id="KW-1133">Transmembrane helix</keyword>
<evidence type="ECO:0000313" key="2">
    <source>
        <dbReference type="EMBL" id="MBK1656874.1"/>
    </source>
</evidence>
<keyword evidence="1" id="KW-0472">Membrane</keyword>